<protein>
    <submittedName>
        <fullName evidence="4">GNAT family N-acetyltransferase</fullName>
    </submittedName>
</protein>
<gene>
    <name evidence="4" type="ORF">KGQ19_12285</name>
</gene>
<name>A0ABS5KNM4_9ACTN</name>
<dbReference type="InterPro" id="IPR000182">
    <property type="entry name" value="GNAT_dom"/>
</dbReference>
<dbReference type="InterPro" id="IPR016181">
    <property type="entry name" value="Acyl_CoA_acyltransferase"/>
</dbReference>
<feature type="domain" description="N-acetyltransferase" evidence="3">
    <location>
        <begin position="5"/>
        <end position="155"/>
    </location>
</feature>
<proteinExistence type="predicted"/>
<comment type="caution">
    <text evidence="4">The sequence shown here is derived from an EMBL/GenBank/DDBJ whole genome shotgun (WGS) entry which is preliminary data.</text>
</comment>
<dbReference type="Gene3D" id="3.40.630.30">
    <property type="match status" value="1"/>
</dbReference>
<organism evidence="4 5">
    <name type="scientific">Catenulispora pinistramenti</name>
    <dbReference type="NCBI Taxonomy" id="2705254"/>
    <lineage>
        <taxon>Bacteria</taxon>
        <taxon>Bacillati</taxon>
        <taxon>Actinomycetota</taxon>
        <taxon>Actinomycetes</taxon>
        <taxon>Catenulisporales</taxon>
        <taxon>Catenulisporaceae</taxon>
        <taxon>Catenulispora</taxon>
    </lineage>
</organism>
<evidence type="ECO:0000256" key="2">
    <source>
        <dbReference type="ARBA" id="ARBA00023315"/>
    </source>
</evidence>
<keyword evidence="1" id="KW-0808">Transferase</keyword>
<keyword evidence="5" id="KW-1185">Reference proteome</keyword>
<evidence type="ECO:0000313" key="4">
    <source>
        <dbReference type="EMBL" id="MBS2547650.1"/>
    </source>
</evidence>
<keyword evidence="2" id="KW-0012">Acyltransferase</keyword>
<dbReference type="PANTHER" id="PTHR43877">
    <property type="entry name" value="AMINOALKYLPHOSPHONATE N-ACETYLTRANSFERASE-RELATED-RELATED"/>
    <property type="match status" value="1"/>
</dbReference>
<sequence>MGASLSVRAAEGDDLPRIAELEDIVFEGTGFTFSTLMQLFGPSGVAWLVAEDSEGIWGYSLSMRDTDDPQVGWLLALGVHPERRGLRIGLRLLDESIAWLQSKGANAIKVTVKPENWTAYDMYIRAGFQDTGQWKDGDLGDGQGRKMLTLLLPTP</sequence>
<accession>A0ABS5KNM4</accession>
<reference evidence="4 5" key="1">
    <citation type="submission" date="2020-02" db="EMBL/GenBank/DDBJ databases">
        <title>Acidophilic actinobacteria isolated from forest soil.</title>
        <authorList>
            <person name="Golinska P."/>
        </authorList>
    </citation>
    <scope>NUCLEOTIDE SEQUENCE [LARGE SCALE GENOMIC DNA]</scope>
    <source>
        <strain evidence="4 5">NL8</strain>
    </source>
</reference>
<dbReference type="CDD" id="cd04301">
    <property type="entry name" value="NAT_SF"/>
    <property type="match status" value="1"/>
</dbReference>
<dbReference type="SUPFAM" id="SSF55729">
    <property type="entry name" value="Acyl-CoA N-acyltransferases (Nat)"/>
    <property type="match status" value="1"/>
</dbReference>
<evidence type="ECO:0000259" key="3">
    <source>
        <dbReference type="PROSITE" id="PS51186"/>
    </source>
</evidence>
<evidence type="ECO:0000313" key="5">
    <source>
        <dbReference type="Proteomes" id="UP000730482"/>
    </source>
</evidence>
<dbReference type="Proteomes" id="UP000730482">
    <property type="component" value="Unassembled WGS sequence"/>
</dbReference>
<dbReference type="EMBL" id="JAAFYZ010000032">
    <property type="protein sequence ID" value="MBS2547650.1"/>
    <property type="molecule type" value="Genomic_DNA"/>
</dbReference>
<dbReference type="RefSeq" id="WP_212009232.1">
    <property type="nucleotide sequence ID" value="NZ_JAAFYZ010000032.1"/>
</dbReference>
<dbReference type="InterPro" id="IPR050832">
    <property type="entry name" value="Bact_Acetyltransf"/>
</dbReference>
<dbReference type="PROSITE" id="PS51186">
    <property type="entry name" value="GNAT"/>
    <property type="match status" value="1"/>
</dbReference>
<dbReference type="Pfam" id="PF00583">
    <property type="entry name" value="Acetyltransf_1"/>
    <property type="match status" value="1"/>
</dbReference>
<evidence type="ECO:0000256" key="1">
    <source>
        <dbReference type="ARBA" id="ARBA00022679"/>
    </source>
</evidence>